<accession>A0A840MDS8</accession>
<comment type="subcellular location">
    <subcellularLocation>
        <location evidence="1 6">Cell membrane</location>
        <topology evidence="1 6">Multi-pass membrane protein</topology>
    </subcellularLocation>
</comment>
<comment type="caution">
    <text evidence="8">The sequence shown here is derived from an EMBL/GenBank/DDBJ whole genome shotgun (WGS) entry which is preliminary data.</text>
</comment>
<gene>
    <name evidence="8" type="ORF">HNQ59_000090</name>
</gene>
<keyword evidence="3 6" id="KW-0812">Transmembrane</keyword>
<evidence type="ECO:0000313" key="8">
    <source>
        <dbReference type="EMBL" id="MBB5016828.1"/>
    </source>
</evidence>
<dbReference type="PANTHER" id="PTHR30561">
    <property type="entry name" value="SMR FAMILY PROTON-DEPENDENT DRUG EFFLUX TRANSPORTER SUGE"/>
    <property type="match status" value="1"/>
</dbReference>
<keyword evidence="4 7" id="KW-1133">Transmembrane helix</keyword>
<keyword evidence="2" id="KW-1003">Cell membrane</keyword>
<keyword evidence="9" id="KW-1185">Reference proteome</keyword>
<evidence type="ECO:0000256" key="6">
    <source>
        <dbReference type="RuleBase" id="RU003942"/>
    </source>
</evidence>
<dbReference type="InterPro" id="IPR000390">
    <property type="entry name" value="Small_drug/metabolite_transptr"/>
</dbReference>
<dbReference type="GO" id="GO:0005886">
    <property type="term" value="C:plasma membrane"/>
    <property type="evidence" value="ECO:0007669"/>
    <property type="project" value="UniProtKB-SubCell"/>
</dbReference>
<evidence type="ECO:0000256" key="5">
    <source>
        <dbReference type="ARBA" id="ARBA00023136"/>
    </source>
</evidence>
<evidence type="ECO:0000256" key="7">
    <source>
        <dbReference type="SAM" id="Phobius"/>
    </source>
</evidence>
<dbReference type="AlphaFoldDB" id="A0A840MDS8"/>
<sequence length="123" mass="13177">MKLTEFSLILSGVLLNAVAQLLLKAGANTIGHFEFHPANILPIGWKLATNPYIFGGLSCYAVSVVVWILALSRVEVSIAYPMLSIGYVVNALAAWWLFGEAVSMMRVVGIGVIIVGVCLVARS</sequence>
<dbReference type="InterPro" id="IPR045324">
    <property type="entry name" value="Small_multidrug_res"/>
</dbReference>
<evidence type="ECO:0000256" key="4">
    <source>
        <dbReference type="ARBA" id="ARBA00022989"/>
    </source>
</evidence>
<dbReference type="PANTHER" id="PTHR30561:SF9">
    <property type="entry name" value="4-AMINO-4-DEOXY-L-ARABINOSE-PHOSPHOUNDECAPRENOL FLIPPASE SUBUNIT ARNF-RELATED"/>
    <property type="match status" value="1"/>
</dbReference>
<feature type="transmembrane region" description="Helical" evidence="7">
    <location>
        <begin position="78"/>
        <end position="98"/>
    </location>
</feature>
<feature type="transmembrane region" description="Helical" evidence="7">
    <location>
        <begin position="104"/>
        <end position="121"/>
    </location>
</feature>
<evidence type="ECO:0000256" key="2">
    <source>
        <dbReference type="ARBA" id="ARBA00022475"/>
    </source>
</evidence>
<protein>
    <submittedName>
        <fullName evidence="8">Multidrug transporter EmrE-like cation transporter</fullName>
    </submittedName>
</protein>
<reference evidence="8 9" key="1">
    <citation type="submission" date="2020-08" db="EMBL/GenBank/DDBJ databases">
        <title>Genomic Encyclopedia of Type Strains, Phase IV (KMG-IV): sequencing the most valuable type-strain genomes for metagenomic binning, comparative biology and taxonomic classification.</title>
        <authorList>
            <person name="Goeker M."/>
        </authorList>
    </citation>
    <scope>NUCLEOTIDE SEQUENCE [LARGE SCALE GENOMIC DNA]</scope>
    <source>
        <strain evidence="8 9">DSM 27165</strain>
    </source>
</reference>
<evidence type="ECO:0000313" key="9">
    <source>
        <dbReference type="Proteomes" id="UP000575898"/>
    </source>
</evidence>
<name>A0A840MDS8_9PROT</name>
<organism evidence="8 9">
    <name type="scientific">Chitinivorax tropicus</name>
    <dbReference type="NCBI Taxonomy" id="714531"/>
    <lineage>
        <taxon>Bacteria</taxon>
        <taxon>Pseudomonadati</taxon>
        <taxon>Pseudomonadota</taxon>
        <taxon>Betaproteobacteria</taxon>
        <taxon>Chitinivorax</taxon>
    </lineage>
</organism>
<evidence type="ECO:0000256" key="3">
    <source>
        <dbReference type="ARBA" id="ARBA00022692"/>
    </source>
</evidence>
<dbReference type="Gene3D" id="1.10.3730.20">
    <property type="match status" value="1"/>
</dbReference>
<dbReference type="EMBL" id="JACHHY010000001">
    <property type="protein sequence ID" value="MBB5016828.1"/>
    <property type="molecule type" value="Genomic_DNA"/>
</dbReference>
<dbReference type="GO" id="GO:0022857">
    <property type="term" value="F:transmembrane transporter activity"/>
    <property type="evidence" value="ECO:0007669"/>
    <property type="project" value="InterPro"/>
</dbReference>
<keyword evidence="5 7" id="KW-0472">Membrane</keyword>
<dbReference type="Pfam" id="PF00893">
    <property type="entry name" value="Multi_Drug_Res"/>
    <property type="match status" value="1"/>
</dbReference>
<dbReference type="SUPFAM" id="SSF103481">
    <property type="entry name" value="Multidrug resistance efflux transporter EmrE"/>
    <property type="match status" value="1"/>
</dbReference>
<proteinExistence type="inferred from homology"/>
<feature type="transmembrane region" description="Helical" evidence="7">
    <location>
        <begin position="51"/>
        <end position="71"/>
    </location>
</feature>
<dbReference type="InterPro" id="IPR037185">
    <property type="entry name" value="EmrE-like"/>
</dbReference>
<comment type="similarity">
    <text evidence="6">Belongs to the drug/metabolite transporter (DMT) superfamily. Small multidrug resistance (SMR) (TC 2.A.7.1) family.</text>
</comment>
<dbReference type="RefSeq" id="WP_184033655.1">
    <property type="nucleotide sequence ID" value="NZ_JACHHY010000001.1"/>
</dbReference>
<evidence type="ECO:0000256" key="1">
    <source>
        <dbReference type="ARBA" id="ARBA00004651"/>
    </source>
</evidence>
<dbReference type="Proteomes" id="UP000575898">
    <property type="component" value="Unassembled WGS sequence"/>
</dbReference>